<evidence type="ECO:0000313" key="4">
    <source>
        <dbReference type="Proteomes" id="UP000001072"/>
    </source>
</evidence>
<feature type="compositionally biased region" description="Polar residues" evidence="1">
    <location>
        <begin position="385"/>
        <end position="396"/>
    </location>
</feature>
<keyword evidence="4" id="KW-1185">Reference proteome</keyword>
<evidence type="ECO:0000256" key="2">
    <source>
        <dbReference type="SAM" id="Phobius"/>
    </source>
</evidence>
<feature type="compositionally biased region" description="Low complexity" evidence="1">
    <location>
        <begin position="366"/>
        <end position="377"/>
    </location>
</feature>
<protein>
    <submittedName>
        <fullName evidence="3">Uncharacterized protein</fullName>
    </submittedName>
</protein>
<reference evidence="4" key="1">
    <citation type="journal article" date="2011" name="Proc. Natl. Acad. Sci. U.S.A.">
        <title>Obligate biotrophy features unraveled by the genomic analysis of rust fungi.</title>
        <authorList>
            <person name="Duplessis S."/>
            <person name="Cuomo C.A."/>
            <person name="Lin Y.-C."/>
            <person name="Aerts A."/>
            <person name="Tisserant E."/>
            <person name="Veneault-Fourrey C."/>
            <person name="Joly D.L."/>
            <person name="Hacquard S."/>
            <person name="Amselem J."/>
            <person name="Cantarel B.L."/>
            <person name="Chiu R."/>
            <person name="Coutinho P.M."/>
            <person name="Feau N."/>
            <person name="Field M."/>
            <person name="Frey P."/>
            <person name="Gelhaye E."/>
            <person name="Goldberg J."/>
            <person name="Grabherr M.G."/>
            <person name="Kodira C.D."/>
            <person name="Kohler A."/>
            <person name="Kuees U."/>
            <person name="Lindquist E.A."/>
            <person name="Lucas S.M."/>
            <person name="Mago R."/>
            <person name="Mauceli E."/>
            <person name="Morin E."/>
            <person name="Murat C."/>
            <person name="Pangilinan J.L."/>
            <person name="Park R."/>
            <person name="Pearson M."/>
            <person name="Quesneville H."/>
            <person name="Rouhier N."/>
            <person name="Sakthikumar S."/>
            <person name="Salamov A.A."/>
            <person name="Schmutz J."/>
            <person name="Selles B."/>
            <person name="Shapiro H."/>
            <person name="Tanguay P."/>
            <person name="Tuskan G.A."/>
            <person name="Henrissat B."/>
            <person name="Van de Peer Y."/>
            <person name="Rouze P."/>
            <person name="Ellis J.G."/>
            <person name="Dodds P.N."/>
            <person name="Schein J.E."/>
            <person name="Zhong S."/>
            <person name="Hamelin R.C."/>
            <person name="Grigoriev I.V."/>
            <person name="Szabo L.J."/>
            <person name="Martin F."/>
        </authorList>
    </citation>
    <scope>NUCLEOTIDE SEQUENCE [LARGE SCALE GENOMIC DNA]</scope>
    <source>
        <strain evidence="4">98AG31 / pathotype 3-4-7</strain>
    </source>
</reference>
<organism evidence="4">
    <name type="scientific">Melampsora larici-populina (strain 98AG31 / pathotype 3-4-7)</name>
    <name type="common">Poplar leaf rust fungus</name>
    <dbReference type="NCBI Taxonomy" id="747676"/>
    <lineage>
        <taxon>Eukaryota</taxon>
        <taxon>Fungi</taxon>
        <taxon>Dikarya</taxon>
        <taxon>Basidiomycota</taxon>
        <taxon>Pucciniomycotina</taxon>
        <taxon>Pucciniomycetes</taxon>
        <taxon>Pucciniales</taxon>
        <taxon>Melampsoraceae</taxon>
        <taxon>Melampsora</taxon>
    </lineage>
</organism>
<keyword evidence="2" id="KW-1133">Transmembrane helix</keyword>
<feature type="region of interest" description="Disordered" evidence="1">
    <location>
        <begin position="365"/>
        <end position="396"/>
    </location>
</feature>
<keyword evidence="2" id="KW-0472">Membrane</keyword>
<keyword evidence="2" id="KW-0812">Transmembrane</keyword>
<name>F4RK21_MELLP</name>
<feature type="transmembrane region" description="Helical" evidence="2">
    <location>
        <begin position="222"/>
        <end position="244"/>
    </location>
</feature>
<evidence type="ECO:0000256" key="1">
    <source>
        <dbReference type="SAM" id="MobiDB-lite"/>
    </source>
</evidence>
<feature type="compositionally biased region" description="Basic and acidic residues" evidence="1">
    <location>
        <begin position="191"/>
        <end position="206"/>
    </location>
</feature>
<dbReference type="KEGG" id="mlr:MELLADRAFT_62738"/>
<proteinExistence type="predicted"/>
<dbReference type="VEuPathDB" id="FungiDB:MELLADRAFT_62738"/>
<dbReference type="HOGENOM" id="CLU_696533_0_0_1"/>
<accession>F4RK21</accession>
<dbReference type="OrthoDB" id="2505942at2759"/>
<feature type="transmembrane region" description="Helical" evidence="2">
    <location>
        <begin position="162"/>
        <end position="180"/>
    </location>
</feature>
<dbReference type="Proteomes" id="UP000001072">
    <property type="component" value="Unassembled WGS sequence"/>
</dbReference>
<gene>
    <name evidence="3" type="ORF">MELLADRAFT_62738</name>
</gene>
<sequence>MSSYRSANAPNAFVSSRRSLALPVILEDQESFSRGTIHGKDQTGPLPEKVGEIGRQHPSRVYHHTNTVQDSRGMRLQSYAVSGQPQTIPSQAPRGRRMQSNASFANDDADLEAWGGRPRFASELAGEFMNQVPIETGDRPSARRGSGTLVHRSLSNLFLKPVILVMFGVTLLILTTIGFIETQRRISNAKASHDAQMDDPSRHNGENEQGDMGDGTLSGVSFAYIGTIFVVALLVEICILIGSLRSLYHRLGSFVDQTYPVPIPDLANPQAILPPPPALPWWAKALNITPEAARTPPLPPYTAVFNMIRTGSMAGPSPRTGDIEDVEVVRTLAMGQGKPAPAFGGEEFRQSTVLLTSEVKNGPVISRTSSISSSTTADSRRGSLSPGSISPTTTHR</sequence>
<feature type="region of interest" description="Disordered" evidence="1">
    <location>
        <begin position="190"/>
        <end position="212"/>
    </location>
</feature>
<dbReference type="RefSeq" id="XP_007409705.1">
    <property type="nucleotide sequence ID" value="XM_007409643.1"/>
</dbReference>
<dbReference type="InParanoid" id="F4RK21"/>
<dbReference type="EMBL" id="GL883105">
    <property type="protein sequence ID" value="EGG07263.1"/>
    <property type="molecule type" value="Genomic_DNA"/>
</dbReference>
<evidence type="ECO:0000313" key="3">
    <source>
        <dbReference type="EMBL" id="EGG07263.1"/>
    </source>
</evidence>
<dbReference type="GeneID" id="18929961"/>
<dbReference type="AlphaFoldDB" id="F4RK21"/>